<dbReference type="Proteomes" id="UP000494365">
    <property type="component" value="Unassembled WGS sequence"/>
</dbReference>
<evidence type="ECO:0000313" key="3">
    <source>
        <dbReference type="Proteomes" id="UP000494365"/>
    </source>
</evidence>
<feature type="compositionally biased region" description="Polar residues" evidence="1">
    <location>
        <begin position="33"/>
        <end position="44"/>
    </location>
</feature>
<dbReference type="EMBL" id="CADIKK010000002">
    <property type="protein sequence ID" value="CAB3778739.1"/>
    <property type="molecule type" value="Genomic_DNA"/>
</dbReference>
<protein>
    <submittedName>
        <fullName evidence="2">Uncharacterized protein</fullName>
    </submittedName>
</protein>
<accession>A0A6S7B3S5</accession>
<organism evidence="2 3">
    <name type="scientific">Paraburkholderia ultramafica</name>
    <dbReference type="NCBI Taxonomy" id="1544867"/>
    <lineage>
        <taxon>Bacteria</taxon>
        <taxon>Pseudomonadati</taxon>
        <taxon>Pseudomonadota</taxon>
        <taxon>Betaproteobacteria</taxon>
        <taxon>Burkholderiales</taxon>
        <taxon>Burkholderiaceae</taxon>
        <taxon>Paraburkholderia</taxon>
    </lineage>
</organism>
<evidence type="ECO:0000256" key="1">
    <source>
        <dbReference type="SAM" id="MobiDB-lite"/>
    </source>
</evidence>
<gene>
    <name evidence="2" type="ORF">LMG28614_00710</name>
</gene>
<dbReference type="AlphaFoldDB" id="A0A6S7B3S5"/>
<proteinExistence type="predicted"/>
<reference evidence="2 3" key="1">
    <citation type="submission" date="2020-04" db="EMBL/GenBank/DDBJ databases">
        <authorList>
            <person name="De Canck E."/>
        </authorList>
    </citation>
    <scope>NUCLEOTIDE SEQUENCE [LARGE SCALE GENOMIC DNA]</scope>
    <source>
        <strain evidence="2 3">LMG 28614</strain>
    </source>
</reference>
<sequence>MLALASAIACLFSVRQRGRRDEHLWSPAGKRNGANNSWSLSERQSPGKPTPFAITVRDAPRPYQSKAKCRYTHDPATRISCNRGTGQNGGFAADEERADFSKFLWACRSLVQQAVLQVLQKHWDLTFSEANNLSQCAGQVNCRRPTAPVRDAHPISPSAHQPIGPSAHQPISPSGSGKGTTVGALKVVLQCVQTSIV</sequence>
<evidence type="ECO:0000313" key="2">
    <source>
        <dbReference type="EMBL" id="CAB3778739.1"/>
    </source>
</evidence>
<keyword evidence="3" id="KW-1185">Reference proteome</keyword>
<name>A0A6S7B3S5_9BURK</name>
<feature type="region of interest" description="Disordered" evidence="1">
    <location>
        <begin position="147"/>
        <end position="178"/>
    </location>
</feature>
<feature type="region of interest" description="Disordered" evidence="1">
    <location>
        <begin position="23"/>
        <end position="51"/>
    </location>
</feature>